<proteinExistence type="predicted"/>
<feature type="compositionally biased region" description="Gly residues" evidence="1">
    <location>
        <begin position="148"/>
        <end position="164"/>
    </location>
</feature>
<protein>
    <recommendedName>
        <fullName evidence="5">Secreted protein</fullName>
    </recommendedName>
</protein>
<keyword evidence="2" id="KW-1133">Transmembrane helix</keyword>
<feature type="transmembrane region" description="Helical" evidence="2">
    <location>
        <begin position="44"/>
        <end position="63"/>
    </location>
</feature>
<feature type="compositionally biased region" description="Acidic residues" evidence="1">
    <location>
        <begin position="370"/>
        <end position="380"/>
    </location>
</feature>
<organism evidence="3 4">
    <name type="scientific">Nocardiopsis dassonvillei (strain ATCC 23218 / DSM 43111 / CIP 107115 / JCM 7437 / KCTC 9190 / NBRC 14626 / NCTC 10488 / NRRL B-5397 / IMRU 509)</name>
    <name type="common">Actinomadura dassonvillei</name>
    <dbReference type="NCBI Taxonomy" id="446468"/>
    <lineage>
        <taxon>Bacteria</taxon>
        <taxon>Bacillati</taxon>
        <taxon>Actinomycetota</taxon>
        <taxon>Actinomycetes</taxon>
        <taxon>Streptosporangiales</taxon>
        <taxon>Nocardiopsidaceae</taxon>
        <taxon>Nocardiopsis</taxon>
    </lineage>
</organism>
<evidence type="ECO:0000256" key="2">
    <source>
        <dbReference type="SAM" id="Phobius"/>
    </source>
</evidence>
<evidence type="ECO:0000256" key="1">
    <source>
        <dbReference type="SAM" id="MobiDB-lite"/>
    </source>
</evidence>
<dbReference type="eggNOG" id="ENOG5033632">
    <property type="taxonomic scope" value="Bacteria"/>
</dbReference>
<evidence type="ECO:0000313" key="3">
    <source>
        <dbReference type="EMBL" id="ADH69161.1"/>
    </source>
</evidence>
<keyword evidence="2" id="KW-0472">Membrane</keyword>
<feature type="region of interest" description="Disordered" evidence="1">
    <location>
        <begin position="107"/>
        <end position="181"/>
    </location>
</feature>
<reference evidence="3 4" key="1">
    <citation type="journal article" date="2010" name="Stand. Genomic Sci.">
        <title>Complete genome sequence of Nocardiopsis dassonvillei type strain (IMRU 509).</title>
        <authorList>
            <person name="Sun H."/>
            <person name="Lapidus A."/>
            <person name="Nolan M."/>
            <person name="Lucas S."/>
            <person name="Del Rio T.G."/>
            <person name="Tice H."/>
            <person name="Cheng J.F."/>
            <person name="Tapia R."/>
            <person name="Han C."/>
            <person name="Goodwin L."/>
            <person name="Pitluck S."/>
            <person name="Pagani I."/>
            <person name="Ivanova N."/>
            <person name="Mavromatis K."/>
            <person name="Mikhailova N."/>
            <person name="Pati A."/>
            <person name="Chen A."/>
            <person name="Palaniappan K."/>
            <person name="Land M."/>
            <person name="Hauser L."/>
            <person name="Chang Y.J."/>
            <person name="Jeffries C.D."/>
            <person name="Djao O.D."/>
            <person name="Rohde M."/>
            <person name="Sikorski J."/>
            <person name="Goker M."/>
            <person name="Woyke T."/>
            <person name="Bristow J."/>
            <person name="Eisen J.A."/>
            <person name="Markowitz V."/>
            <person name="Hugenholtz P."/>
            <person name="Kyrpides N.C."/>
            <person name="Klenk H.P."/>
        </authorList>
    </citation>
    <scope>NUCLEOTIDE SEQUENCE [LARGE SCALE GENOMIC DNA]</scope>
    <source>
        <strain evidence="4">ATCC 23218 / DSM 43111 / CIP 107115 / JCM 7437 / KCTC 9190 / NBRC 14626 / NCTC 10488 / NRRL B-5397 / IMRU 509</strain>
    </source>
</reference>
<dbReference type="Proteomes" id="UP000002219">
    <property type="component" value="Chromosome 1"/>
</dbReference>
<dbReference type="KEGG" id="nda:Ndas_3763"/>
<evidence type="ECO:0008006" key="5">
    <source>
        <dbReference type="Google" id="ProtNLM"/>
    </source>
</evidence>
<dbReference type="Pfam" id="PF18986">
    <property type="entry name" value="DUF5719"/>
    <property type="match status" value="1"/>
</dbReference>
<feature type="region of interest" description="Disordered" evidence="1">
    <location>
        <begin position="1"/>
        <end position="32"/>
    </location>
</feature>
<feature type="compositionally biased region" description="Acidic residues" evidence="1">
    <location>
        <begin position="122"/>
        <end position="146"/>
    </location>
</feature>
<accession>D7B5R8</accession>
<name>D7B5R8_NOCDD</name>
<keyword evidence="2" id="KW-0812">Transmembrane</keyword>
<dbReference type="EMBL" id="CP002040">
    <property type="protein sequence ID" value="ADH69161.1"/>
    <property type="molecule type" value="Genomic_DNA"/>
</dbReference>
<sequence>MPGGGAAPGISRRGHRDGRADQARQASGTEREDQTVRLIVENRFALFGLVSLALAALFGVAFATGPITAELGVTAPGTVRPDHAVRVCPAPHESGDSSVAAFAPRVSRDDEGELWAESVPEAPEEDAEDTGDDETGGDGGNEEDSGNGEAGGGGGADGARGGTVGEELTEPGRVWNTDTAGTEAPTAVRAEGSLASGLDTAQTTLSDGSATEVRCLEPSVGTWFALPGGDGIEGMRLDALTVHLANPEDSRATVSVDVYTEGGPSSSEESRGIALPAGTATELDLTGLVGGTSAVGVHVRTSTGRVAASLLAEHSSGTADWVPPTAAPAREHVIPGVPGGDGRRRLHVAAPGDEPVQVRVYTVTPAPEAGTDETREEDGEAQGATADDPLTFSVPPAASAWLSLETVLAGEPGAVVVRADAPVVAGVAAEAVTGEGDDVEVVEAAHTSAVPPLGFPLDTTAVLPDVPEGADTELLLTAVGGDATLMATPIGADATQGDAVRVRVAAGTTTVFGGDDGWQAPPGTAPEDGYAVRLEVLDGSEPVHVARVLRGGGDGLGVLPVTPAPVRIELPVVRDSMVGAVP</sequence>
<keyword evidence="4" id="KW-1185">Reference proteome</keyword>
<gene>
    <name evidence="3" type="ordered locus">Ndas_3763</name>
</gene>
<evidence type="ECO:0000313" key="4">
    <source>
        <dbReference type="Proteomes" id="UP000002219"/>
    </source>
</evidence>
<dbReference type="AlphaFoldDB" id="D7B5R8"/>
<dbReference type="STRING" id="446468.Ndas_3763"/>
<dbReference type="HOGENOM" id="CLU_468368_0_0_11"/>
<dbReference type="InterPro" id="IPR043777">
    <property type="entry name" value="DUF5719"/>
</dbReference>
<feature type="region of interest" description="Disordered" evidence="1">
    <location>
        <begin position="365"/>
        <end position="390"/>
    </location>
</feature>